<dbReference type="SUPFAM" id="SSF53300">
    <property type="entry name" value="vWA-like"/>
    <property type="match status" value="1"/>
</dbReference>
<dbReference type="Proteomes" id="UP001225906">
    <property type="component" value="Unassembled WGS sequence"/>
</dbReference>
<keyword evidence="4" id="KW-1185">Reference proteome</keyword>
<dbReference type="Pfam" id="PF13519">
    <property type="entry name" value="VWA_2"/>
    <property type="match status" value="1"/>
</dbReference>
<name>A0ABT9JUF5_9PROT</name>
<keyword evidence="1" id="KW-0812">Transmembrane</keyword>
<evidence type="ECO:0000313" key="4">
    <source>
        <dbReference type="Proteomes" id="UP001225906"/>
    </source>
</evidence>
<keyword evidence="1" id="KW-0472">Membrane</keyword>
<evidence type="ECO:0000259" key="2">
    <source>
        <dbReference type="PROSITE" id="PS50234"/>
    </source>
</evidence>
<dbReference type="InterPro" id="IPR002035">
    <property type="entry name" value="VWF_A"/>
</dbReference>
<dbReference type="RefSeq" id="WP_306389950.1">
    <property type="nucleotide sequence ID" value="NZ_JAVCAP010000021.1"/>
</dbReference>
<dbReference type="Gene3D" id="3.40.50.410">
    <property type="entry name" value="von Willebrand factor, type A domain"/>
    <property type="match status" value="1"/>
</dbReference>
<gene>
    <name evidence="3" type="ORF">Q9291_10245</name>
</gene>
<evidence type="ECO:0000256" key="1">
    <source>
        <dbReference type="SAM" id="Phobius"/>
    </source>
</evidence>
<dbReference type="CDD" id="cd00198">
    <property type="entry name" value="vWFA"/>
    <property type="match status" value="1"/>
</dbReference>
<reference evidence="4" key="1">
    <citation type="journal article" date="2019" name="Int. J. Syst. Evol. Microbiol.">
        <title>The Global Catalogue of Microorganisms (GCM) 10K type strain sequencing project: providing services to taxonomists for standard genome sequencing and annotation.</title>
        <authorList>
            <consortium name="The Broad Institute Genomics Platform"/>
            <consortium name="The Broad Institute Genome Sequencing Center for Infectious Disease"/>
            <person name="Wu L."/>
            <person name="Ma J."/>
        </authorList>
    </citation>
    <scope>NUCLEOTIDE SEQUENCE [LARGE SCALE GENOMIC DNA]</scope>
    <source>
        <strain evidence="4">VKM B-3159</strain>
    </source>
</reference>
<proteinExistence type="predicted"/>
<evidence type="ECO:0000313" key="3">
    <source>
        <dbReference type="EMBL" id="MDP8568227.1"/>
    </source>
</evidence>
<organism evidence="3 4">
    <name type="scientific">Methylophilus aquaticus</name>
    <dbReference type="NCBI Taxonomy" id="1971610"/>
    <lineage>
        <taxon>Bacteria</taxon>
        <taxon>Pseudomonadati</taxon>
        <taxon>Pseudomonadota</taxon>
        <taxon>Betaproteobacteria</taxon>
        <taxon>Nitrosomonadales</taxon>
        <taxon>Methylophilaceae</taxon>
        <taxon>Methylophilus</taxon>
    </lineage>
</organism>
<feature type="domain" description="VWFA" evidence="2">
    <location>
        <begin position="95"/>
        <end position="297"/>
    </location>
</feature>
<dbReference type="InterPro" id="IPR036465">
    <property type="entry name" value="vWFA_dom_sf"/>
</dbReference>
<comment type="caution">
    <text evidence="3">The sequence shown here is derived from an EMBL/GenBank/DDBJ whole genome shotgun (WGS) entry which is preliminary data.</text>
</comment>
<dbReference type="SMART" id="SM00327">
    <property type="entry name" value="VWA"/>
    <property type="match status" value="1"/>
</dbReference>
<accession>A0ABT9JUF5</accession>
<keyword evidence="1" id="KW-1133">Transmembrane helix</keyword>
<dbReference type="PROSITE" id="PS50234">
    <property type="entry name" value="VWFA"/>
    <property type="match status" value="1"/>
</dbReference>
<dbReference type="EMBL" id="JAVCAP010000021">
    <property type="protein sequence ID" value="MDP8568227.1"/>
    <property type="molecule type" value="Genomic_DNA"/>
</dbReference>
<sequence>MMQTTWTALMSWESWGLSRHWPLLCLPLALLPLCLRGFVAFAHPAVQGLPEDMLSIWMARLWRWAAALLLAALCLALAGPYLHTQHIEKLGRGAHVMIVLDRSASMNDPFAKKAGADPRASDARISKMVAARDVLKSMVKQGHEDLMGMVTFSTSPILAAPLGSDRGFVQAALDATEAGGMGFTAVARGLGMALDYFSDQPVTGARAIVLVSDGGAHLDGKTQDMLRAMFMRQQASLYWIYLRSENGASLKQTPGQEESVDAYPEYALHEYFQTLHVPYHVYEAENPQTVAAAIQDIARLKNKPTRYMEPVSRVDLSGYFYLMACLACLVLCVIDRLELKQWPLSSNN</sequence>
<feature type="transmembrane region" description="Helical" evidence="1">
    <location>
        <begin position="316"/>
        <end position="337"/>
    </location>
</feature>
<protein>
    <submittedName>
        <fullName evidence="3">VWA domain-containing protein</fullName>
    </submittedName>
</protein>
<feature type="transmembrane region" description="Helical" evidence="1">
    <location>
        <begin position="61"/>
        <end position="82"/>
    </location>
</feature>